<keyword evidence="2" id="KW-1185">Reference proteome</keyword>
<dbReference type="AlphaFoldDB" id="A0A3G8Y6M9"/>
<dbReference type="RefSeq" id="WP_124803117.1">
    <property type="nucleotide sequence ID" value="NZ_CP034161.1"/>
</dbReference>
<evidence type="ECO:0000313" key="2">
    <source>
        <dbReference type="Proteomes" id="UP000281810"/>
    </source>
</evidence>
<dbReference type="Proteomes" id="UP000281810">
    <property type="component" value="Chromosome"/>
</dbReference>
<dbReference type="EMBL" id="CP034161">
    <property type="protein sequence ID" value="AZI40563.1"/>
    <property type="molecule type" value="Genomic_DNA"/>
</dbReference>
<name>A0A3G8Y6M9_9FLAO</name>
<accession>A0A3G8Y6M9</accession>
<evidence type="ECO:0000313" key="1">
    <source>
        <dbReference type="EMBL" id="AZI40563.1"/>
    </source>
</evidence>
<gene>
    <name evidence="1" type="ORF">EIB74_11620</name>
</gene>
<reference evidence="2" key="1">
    <citation type="submission" date="2018-11" db="EMBL/GenBank/DDBJ databases">
        <title>Proposal to divide the Flavobacteriaceae and reorganize its genera based on Amino Acid Identity values calculated from whole genome sequences.</title>
        <authorList>
            <person name="Nicholson A.C."/>
            <person name="Gulvik C.A."/>
            <person name="Whitney A.M."/>
            <person name="Humrighouse B.W."/>
            <person name="Bell M."/>
            <person name="Holmes B."/>
            <person name="Steigerwalt A.B."/>
            <person name="Villarma A."/>
            <person name="Sheth M."/>
            <person name="Batra D."/>
            <person name="Pryor J."/>
            <person name="Bernardet J.-F."/>
            <person name="Hugo C."/>
            <person name="Kampfer P."/>
            <person name="Newman J.D."/>
            <person name="McQuiston J.R."/>
        </authorList>
    </citation>
    <scope>NUCLEOTIDE SEQUENCE [LARGE SCALE GENOMIC DNA]</scope>
    <source>
        <strain evidence="2">F5649</strain>
    </source>
</reference>
<dbReference type="REBASE" id="283375">
    <property type="entry name" value="Csp5649ORF11625P"/>
</dbReference>
<protein>
    <recommendedName>
        <fullName evidence="3">Restriction endonuclease</fullName>
    </recommendedName>
</protein>
<organism evidence="1 2">
    <name type="scientific">Epilithonimonas vandammei</name>
    <dbReference type="NCBI Taxonomy" id="2487072"/>
    <lineage>
        <taxon>Bacteria</taxon>
        <taxon>Pseudomonadati</taxon>
        <taxon>Bacteroidota</taxon>
        <taxon>Flavobacteriia</taxon>
        <taxon>Flavobacteriales</taxon>
        <taxon>Weeksellaceae</taxon>
        <taxon>Chryseobacterium group</taxon>
        <taxon>Epilithonimonas</taxon>
    </lineage>
</organism>
<proteinExistence type="predicted"/>
<evidence type="ECO:0008006" key="3">
    <source>
        <dbReference type="Google" id="ProtNLM"/>
    </source>
</evidence>
<sequence>MLPLDKDLQKAKNSIDDFYKITIRVLDYFPNVINNTFEKGDYLISSSNIAGTIKFLRPINRKLFIQEKDIFNDHFQKLIRIFENIKNKETVTEENKIIIDRVIYTIQQSIGIGLDLMVNQNSARKHVGNRFEELIKVIFTEISVSNKRTVLQIPYETDEGQKIYKCENDLIISPFEKVESTNKHLDENEIVVSIKTTSKDRMGKMFIDKILLERFVKHPQKVIGIFLNDVQRKEDNNISFTLVSGLFMVYTNFLTSLEGIYYLDPPPNALKLPYSNYMKRFSDLITEDLDKLFSS</sequence>
<dbReference type="OrthoDB" id="9182160at2"/>